<evidence type="ECO:0000256" key="1">
    <source>
        <dbReference type="SAM" id="Phobius"/>
    </source>
</evidence>
<protein>
    <recommendedName>
        <fullName evidence="4">DUF1616 domain-containing protein</fullName>
    </recommendedName>
</protein>
<evidence type="ECO:0000313" key="3">
    <source>
        <dbReference type="Proteomes" id="UP001208689"/>
    </source>
</evidence>
<evidence type="ECO:0008006" key="4">
    <source>
        <dbReference type="Google" id="ProtNLM"/>
    </source>
</evidence>
<dbReference type="Proteomes" id="UP001208689">
    <property type="component" value="Chromosome"/>
</dbReference>
<dbReference type="EMBL" id="CP104013">
    <property type="protein sequence ID" value="UYP48104.1"/>
    <property type="molecule type" value="Genomic_DNA"/>
</dbReference>
<proteinExistence type="predicted"/>
<name>A0ABY6I068_9ARCH</name>
<keyword evidence="1" id="KW-0472">Membrane</keyword>
<keyword evidence="1" id="KW-0812">Transmembrane</keyword>
<gene>
    <name evidence="2" type="ORF">NEF87_004389</name>
</gene>
<feature type="transmembrane region" description="Helical" evidence="1">
    <location>
        <begin position="181"/>
        <end position="200"/>
    </location>
</feature>
<sequence length="206" mass="22837">MSFIKKFSGFGNPITGLRRTIGTCVLIIGLIMCIPSIAGLVLSNSIYEKSNVYESEQSFYPFQVNSTLVFDDMDGYMTAGNNYDIRIYLEAVGPNSDVRDGRITVYSECTQLSFSRNLAISNFNGTSSTMHLNEMEQDRTADVDPVYNFTVLSFNNVSSASIRIKIYENPNRPLVSLINKISLILLIPGLIVICCGCCIAPPKKKQ</sequence>
<feature type="transmembrane region" description="Helical" evidence="1">
    <location>
        <begin position="21"/>
        <end position="42"/>
    </location>
</feature>
<evidence type="ECO:0000313" key="2">
    <source>
        <dbReference type="EMBL" id="UYP48104.1"/>
    </source>
</evidence>
<accession>A0ABY6I068</accession>
<reference evidence="2" key="1">
    <citation type="submission" date="2022-09" db="EMBL/GenBank/DDBJ databases">
        <title>Actin cytoskeleton and complex cell architecture in an #Asgard archaeon.</title>
        <authorList>
            <person name="Ponce Toledo R.I."/>
            <person name="Schleper C."/>
            <person name="Rodrigues Oliveira T."/>
            <person name="Wollweber F."/>
            <person name="Xu J."/>
            <person name="Rittmann S."/>
            <person name="Klingl A."/>
            <person name="Pilhofer M."/>
        </authorList>
    </citation>
    <scope>NUCLEOTIDE SEQUENCE</scope>
    <source>
        <strain evidence="2">B-35</strain>
    </source>
</reference>
<keyword evidence="1" id="KW-1133">Transmembrane helix</keyword>
<organism evidence="2 3">
    <name type="scientific">Candidatus Lokiarchaeum ossiferum</name>
    <dbReference type="NCBI Taxonomy" id="2951803"/>
    <lineage>
        <taxon>Archaea</taxon>
        <taxon>Promethearchaeati</taxon>
        <taxon>Promethearchaeota</taxon>
        <taxon>Promethearchaeia</taxon>
        <taxon>Promethearchaeales</taxon>
        <taxon>Promethearchaeaceae</taxon>
        <taxon>Candidatus Lokiarchaeum</taxon>
    </lineage>
</organism>
<keyword evidence="3" id="KW-1185">Reference proteome</keyword>